<feature type="transmembrane region" description="Helical" evidence="7">
    <location>
        <begin position="159"/>
        <end position="180"/>
    </location>
</feature>
<feature type="transmembrane region" description="Helical" evidence="7">
    <location>
        <begin position="392"/>
        <end position="410"/>
    </location>
</feature>
<reference evidence="9 10" key="1">
    <citation type="submission" date="2023-04" db="EMBL/GenBank/DDBJ databases">
        <title>Forest soil microbial communities from Buena Vista Peninsula, Colon Province, Panama.</title>
        <authorList>
            <person name="Bouskill N."/>
        </authorList>
    </citation>
    <scope>NUCLEOTIDE SEQUENCE [LARGE SCALE GENOMIC DNA]</scope>
    <source>
        <strain evidence="9 10">CFH S0262</strain>
    </source>
</reference>
<dbReference type="Proteomes" id="UP001160334">
    <property type="component" value="Unassembled WGS sequence"/>
</dbReference>
<evidence type="ECO:0000256" key="4">
    <source>
        <dbReference type="ARBA" id="ARBA00022692"/>
    </source>
</evidence>
<comment type="similarity">
    <text evidence="2">Belongs to the EccD/Snm4 family.</text>
</comment>
<dbReference type="InterPro" id="IPR006707">
    <property type="entry name" value="T7SS_EccD"/>
</dbReference>
<feature type="domain" description="EccD-like transmembrane" evidence="8">
    <location>
        <begin position="160"/>
        <end position="509"/>
    </location>
</feature>
<evidence type="ECO:0000256" key="2">
    <source>
        <dbReference type="ARBA" id="ARBA00006162"/>
    </source>
</evidence>
<feature type="transmembrane region" description="Helical" evidence="7">
    <location>
        <begin position="271"/>
        <end position="292"/>
    </location>
</feature>
<feature type="transmembrane region" description="Helical" evidence="7">
    <location>
        <begin position="298"/>
        <end position="318"/>
    </location>
</feature>
<sequence length="509" mass="51181">MFSKRAVRVGIPIAGSGGMIVTVLPAEHAVGGGSRPRGAADLCRLTIVAPHTQIDLALPNAVPVELLIPGIADLVRKHSAANDFDAGEERTEPVRWTLSRLGTPPLSPALSLQEHGVLDGELLVFDSVEASPPPPLFDDIMYNVAVADTGHTHPWTPRIARLTGSAIAIAATVAGSVALLQVDGSIQSLVGAGCALLTLVLFLVAGAVGSRVYGDCGAAVTLGSAALPVAFASGMLLVPGDRGAPHVLLGLVMVGATAVLALRASGVGHTVFTAAAAVSLFGSVAALAATLTDQPLRAVSALLAGAALTGLVVAPRIAMLLAKLPLPPVPAPGTSVDPAEDDPDDTRSVPSFESVAARADRARRFLTGLVCGMTLLTGFGVLAAAVPTSGSGIYWPGAALAVTAATVLMFRGRTFSAAEQAVPLIGGGGAILVLLCAGAAVVVPDAALGLFATAVLVVLGALVLGILAPRKNFSPVQQRATELLDYAAIAAVVPLACWVSGLFSAIRGL</sequence>
<dbReference type="Gene3D" id="3.10.20.90">
    <property type="entry name" value="Phosphatidylinositol 3-kinase Catalytic Subunit, Chain A, domain 1"/>
    <property type="match status" value="1"/>
</dbReference>
<dbReference type="InterPro" id="IPR044049">
    <property type="entry name" value="EccD_transm"/>
</dbReference>
<feature type="transmembrane region" description="Helical" evidence="7">
    <location>
        <begin position="365"/>
        <end position="386"/>
    </location>
</feature>
<evidence type="ECO:0000256" key="7">
    <source>
        <dbReference type="SAM" id="Phobius"/>
    </source>
</evidence>
<feature type="transmembrane region" description="Helical" evidence="7">
    <location>
        <begin position="216"/>
        <end position="238"/>
    </location>
</feature>
<name>A0ABT6M5J3_9NOCA</name>
<dbReference type="Pfam" id="PF08817">
    <property type="entry name" value="YukD"/>
    <property type="match status" value="1"/>
</dbReference>
<feature type="transmembrane region" description="Helical" evidence="7">
    <location>
        <begin position="244"/>
        <end position="264"/>
    </location>
</feature>
<evidence type="ECO:0000259" key="8">
    <source>
        <dbReference type="Pfam" id="PF19053"/>
    </source>
</evidence>
<evidence type="ECO:0000256" key="6">
    <source>
        <dbReference type="ARBA" id="ARBA00023136"/>
    </source>
</evidence>
<organism evidence="9 10">
    <name type="scientific">Prescottella agglutinans</name>
    <dbReference type="NCBI Taxonomy" id="1644129"/>
    <lineage>
        <taxon>Bacteria</taxon>
        <taxon>Bacillati</taxon>
        <taxon>Actinomycetota</taxon>
        <taxon>Actinomycetes</taxon>
        <taxon>Mycobacteriales</taxon>
        <taxon>Nocardiaceae</taxon>
        <taxon>Prescottella</taxon>
    </lineage>
</organism>
<evidence type="ECO:0000256" key="3">
    <source>
        <dbReference type="ARBA" id="ARBA00022475"/>
    </source>
</evidence>
<keyword evidence="3" id="KW-1003">Cell membrane</keyword>
<keyword evidence="6 7" id="KW-0472">Membrane</keyword>
<keyword evidence="10" id="KW-1185">Reference proteome</keyword>
<feature type="transmembrane region" description="Helical" evidence="7">
    <location>
        <begin position="422"/>
        <end position="442"/>
    </location>
</feature>
<evidence type="ECO:0000256" key="5">
    <source>
        <dbReference type="ARBA" id="ARBA00022989"/>
    </source>
</evidence>
<accession>A0ABT6M5J3</accession>
<keyword evidence="5 7" id="KW-1133">Transmembrane helix</keyword>
<dbReference type="NCBIfam" id="TIGR03920">
    <property type="entry name" value="T7SS_EccD"/>
    <property type="match status" value="1"/>
</dbReference>
<gene>
    <name evidence="9" type="ORF">M2280_000390</name>
</gene>
<evidence type="ECO:0000256" key="1">
    <source>
        <dbReference type="ARBA" id="ARBA00004651"/>
    </source>
</evidence>
<comment type="caution">
    <text evidence="9">The sequence shown here is derived from an EMBL/GenBank/DDBJ whole genome shotgun (WGS) entry which is preliminary data.</text>
</comment>
<feature type="transmembrane region" description="Helical" evidence="7">
    <location>
        <begin position="186"/>
        <end position="209"/>
    </location>
</feature>
<proteinExistence type="inferred from homology"/>
<feature type="transmembrane region" description="Helical" evidence="7">
    <location>
        <begin position="448"/>
        <end position="467"/>
    </location>
</feature>
<feature type="transmembrane region" description="Helical" evidence="7">
    <location>
        <begin position="487"/>
        <end position="506"/>
    </location>
</feature>
<dbReference type="InterPro" id="IPR024962">
    <property type="entry name" value="YukD-like"/>
</dbReference>
<comment type="subcellular location">
    <subcellularLocation>
        <location evidence="1">Cell membrane</location>
        <topology evidence="1">Multi-pass membrane protein</topology>
    </subcellularLocation>
</comment>
<protein>
    <submittedName>
        <fullName evidence="9">Type VII secretion integral membrane protein EccD</fullName>
    </submittedName>
</protein>
<dbReference type="Pfam" id="PF19053">
    <property type="entry name" value="EccD"/>
    <property type="match status" value="1"/>
</dbReference>
<dbReference type="EMBL" id="JARXVC010000001">
    <property type="protein sequence ID" value="MDH6279185.1"/>
    <property type="molecule type" value="Genomic_DNA"/>
</dbReference>
<dbReference type="PIRSF" id="PIRSF017804">
    <property type="entry name" value="Secretion_EccD1"/>
    <property type="match status" value="1"/>
</dbReference>
<keyword evidence="4 7" id="KW-0812">Transmembrane</keyword>
<evidence type="ECO:0000313" key="9">
    <source>
        <dbReference type="EMBL" id="MDH6279185.1"/>
    </source>
</evidence>
<evidence type="ECO:0000313" key="10">
    <source>
        <dbReference type="Proteomes" id="UP001160334"/>
    </source>
</evidence>